<evidence type="ECO:0000259" key="4">
    <source>
        <dbReference type="Pfam" id="PF07715"/>
    </source>
</evidence>
<feature type="domain" description="Outer membrane protein beta-barrel" evidence="5">
    <location>
        <begin position="373"/>
        <end position="769"/>
    </location>
</feature>
<dbReference type="Pfam" id="PF14905">
    <property type="entry name" value="OMP_b-brl_3"/>
    <property type="match status" value="1"/>
</dbReference>
<keyword evidence="7" id="KW-1185">Reference proteome</keyword>
<dbReference type="SUPFAM" id="SSF56935">
    <property type="entry name" value="Porins"/>
    <property type="match status" value="1"/>
</dbReference>
<dbReference type="Proteomes" id="UP000315540">
    <property type="component" value="Unassembled WGS sequence"/>
</dbReference>
<dbReference type="EMBL" id="VFWZ01000002">
    <property type="protein sequence ID" value="TPN87690.1"/>
    <property type="molecule type" value="Genomic_DNA"/>
</dbReference>
<dbReference type="Pfam" id="PF07715">
    <property type="entry name" value="Plug"/>
    <property type="match status" value="1"/>
</dbReference>
<keyword evidence="3" id="KW-0998">Cell outer membrane</keyword>
<dbReference type="Pfam" id="PF13715">
    <property type="entry name" value="CarbopepD_reg_2"/>
    <property type="match status" value="1"/>
</dbReference>
<organism evidence="6 7">
    <name type="scientific">Aquimarina algicola</name>
    <dbReference type="NCBI Taxonomy" id="2589995"/>
    <lineage>
        <taxon>Bacteria</taxon>
        <taxon>Pseudomonadati</taxon>
        <taxon>Bacteroidota</taxon>
        <taxon>Flavobacteriia</taxon>
        <taxon>Flavobacteriales</taxon>
        <taxon>Flavobacteriaceae</taxon>
        <taxon>Aquimarina</taxon>
    </lineage>
</organism>
<name>A0A504JMP5_9FLAO</name>
<sequence length="798" mass="90072">MKSLLFIITYLSVSIIQLLYAQNISGTVVDSSNQPIPYANVIINTTDQQLVKAGITDENGRFFITNIQSDTYTLVISSLGFLPYNQSITTTEENTSLDTITLKESTESLEEVTITAKKPIVEVKPDKTVFNVAETLTASGNNSLDVLRKAPGVRVDNNDDIVVEGKNGVLIYIDDRQSFLQGDDLTAFLQSLQADEIESIEIITQPSSKYDAAGNAGIINIRLKREKGIGTVGSFSNTLTYGDFFRNTTQVGITTKAKKWDFTANYSNFTGRSTRFINLFRVQGDNIFDSRSNTENDVVNHNLRTAADYVVNSKNKIGASVNVSLRDATSETNSRTPIIRRNTRVIDSILLAPNRNENESLNLNTNINYRYKDTTGRSFLIDLNYGYYQRDRFNNQPNFYVTADGAPLNENITAQDTPIDIDIYVAKTDYEQKVGKGTLALGSKLSFVKTDNTFDFFTTENGVSTLDLNRSNTFVYDEMVTAAYINYNFGIKKWKIQAGLRMENTDSKGDLNTSNQNDNKLVKRNYTDWFPSGGLTYQASQNHSLALVYSRRIQRPNYQELNPFEFQLDELSFRRGNPFLQPQYTDNLKLSHTYKYTLTTSISYTHISDFFAQVTEAEGENRNFINTRNVADQEVINLSVSYPKKITDWWSVYMSAYVFYNKFNPTDPSFIAVDQTTYGGYAQSTFKLGKGFSFEVSGWYSSPSIWGGTYNTESLGALNIGVQKKWDNWTVKLTGNDILYTIPWRGTTQFGDLFIDGRGGSDSRTVQFYVSHSFGNKDVKTKKQRKSGLEDEEDRISN</sequence>
<proteinExistence type="predicted"/>
<comment type="caution">
    <text evidence="6">The sequence shown here is derived from an EMBL/GenBank/DDBJ whole genome shotgun (WGS) entry which is preliminary data.</text>
</comment>
<accession>A0A504JMP5</accession>
<feature type="domain" description="TonB-dependent receptor plug" evidence="4">
    <location>
        <begin position="134"/>
        <end position="217"/>
    </location>
</feature>
<dbReference type="SUPFAM" id="SSF49464">
    <property type="entry name" value="Carboxypeptidase regulatory domain-like"/>
    <property type="match status" value="1"/>
</dbReference>
<dbReference type="InterPro" id="IPR041700">
    <property type="entry name" value="OMP_b-brl_3"/>
</dbReference>
<dbReference type="Gene3D" id="2.40.170.20">
    <property type="entry name" value="TonB-dependent receptor, beta-barrel domain"/>
    <property type="match status" value="1"/>
</dbReference>
<evidence type="ECO:0000259" key="5">
    <source>
        <dbReference type="Pfam" id="PF14905"/>
    </source>
</evidence>
<dbReference type="Gene3D" id="2.170.130.10">
    <property type="entry name" value="TonB-dependent receptor, plug domain"/>
    <property type="match status" value="1"/>
</dbReference>
<keyword evidence="6" id="KW-0675">Receptor</keyword>
<dbReference type="GO" id="GO:0009279">
    <property type="term" value="C:cell outer membrane"/>
    <property type="evidence" value="ECO:0007669"/>
    <property type="project" value="UniProtKB-SubCell"/>
</dbReference>
<evidence type="ECO:0000256" key="2">
    <source>
        <dbReference type="ARBA" id="ARBA00023136"/>
    </source>
</evidence>
<dbReference type="Gene3D" id="2.60.40.1120">
    <property type="entry name" value="Carboxypeptidase-like, regulatory domain"/>
    <property type="match status" value="1"/>
</dbReference>
<dbReference type="PANTHER" id="PTHR40980">
    <property type="entry name" value="PLUG DOMAIN-CONTAINING PROTEIN"/>
    <property type="match status" value="1"/>
</dbReference>
<dbReference type="PANTHER" id="PTHR40980:SF4">
    <property type="entry name" value="TONB-DEPENDENT RECEPTOR-LIKE BETA-BARREL DOMAIN-CONTAINING PROTEIN"/>
    <property type="match status" value="1"/>
</dbReference>
<evidence type="ECO:0000313" key="7">
    <source>
        <dbReference type="Proteomes" id="UP000315540"/>
    </source>
</evidence>
<dbReference type="InterPro" id="IPR036942">
    <property type="entry name" value="Beta-barrel_TonB_sf"/>
</dbReference>
<reference evidence="6 7" key="1">
    <citation type="submission" date="2019-06" db="EMBL/GenBank/DDBJ databases">
        <authorList>
            <person name="Meng X."/>
        </authorList>
    </citation>
    <scope>NUCLEOTIDE SEQUENCE [LARGE SCALE GENOMIC DNA]</scope>
    <source>
        <strain evidence="6 7">M625</strain>
    </source>
</reference>
<dbReference type="RefSeq" id="WP_140592330.1">
    <property type="nucleotide sequence ID" value="NZ_VFWZ01000002.1"/>
</dbReference>
<protein>
    <submittedName>
        <fullName evidence="6">TonB-dependent receptor</fullName>
    </submittedName>
</protein>
<evidence type="ECO:0000256" key="3">
    <source>
        <dbReference type="ARBA" id="ARBA00023237"/>
    </source>
</evidence>
<evidence type="ECO:0000313" key="6">
    <source>
        <dbReference type="EMBL" id="TPN87690.1"/>
    </source>
</evidence>
<dbReference type="OrthoDB" id="8764943at2"/>
<dbReference type="AlphaFoldDB" id="A0A504JMP5"/>
<dbReference type="InterPro" id="IPR008969">
    <property type="entry name" value="CarboxyPept-like_regulatory"/>
</dbReference>
<evidence type="ECO:0000256" key="1">
    <source>
        <dbReference type="ARBA" id="ARBA00004442"/>
    </source>
</evidence>
<dbReference type="InterPro" id="IPR037066">
    <property type="entry name" value="Plug_dom_sf"/>
</dbReference>
<dbReference type="InterPro" id="IPR012910">
    <property type="entry name" value="Plug_dom"/>
</dbReference>
<comment type="subcellular location">
    <subcellularLocation>
        <location evidence="1">Cell outer membrane</location>
    </subcellularLocation>
</comment>
<gene>
    <name evidence="6" type="ORF">FHK87_08930</name>
</gene>
<keyword evidence="2" id="KW-0472">Membrane</keyword>